<dbReference type="EMBL" id="FOFO01000008">
    <property type="protein sequence ID" value="SEP86470.1"/>
    <property type="molecule type" value="Genomic_DNA"/>
</dbReference>
<dbReference type="NCBIfam" id="TIGR00044">
    <property type="entry name" value="YggS family pyridoxal phosphate-dependent enzyme"/>
    <property type="match status" value="1"/>
</dbReference>
<evidence type="ECO:0000256" key="4">
    <source>
        <dbReference type="RuleBase" id="RU004514"/>
    </source>
</evidence>
<feature type="modified residue" description="N6-(pyridoxal phosphate)lysine" evidence="2 3">
    <location>
        <position position="59"/>
    </location>
</feature>
<dbReference type="PANTHER" id="PTHR10146">
    <property type="entry name" value="PROLINE SYNTHETASE CO-TRANSCRIBED BACTERIAL HOMOLOG PROTEIN"/>
    <property type="match status" value="1"/>
</dbReference>
<dbReference type="PANTHER" id="PTHR10146:SF14">
    <property type="entry name" value="PYRIDOXAL PHOSPHATE HOMEOSTASIS PROTEIN"/>
    <property type="match status" value="1"/>
</dbReference>
<organism evidence="6 7">
    <name type="scientific">Ectothiorhodospira magna</name>
    <dbReference type="NCBI Taxonomy" id="867345"/>
    <lineage>
        <taxon>Bacteria</taxon>
        <taxon>Pseudomonadati</taxon>
        <taxon>Pseudomonadota</taxon>
        <taxon>Gammaproteobacteria</taxon>
        <taxon>Chromatiales</taxon>
        <taxon>Ectothiorhodospiraceae</taxon>
        <taxon>Ectothiorhodospira</taxon>
    </lineage>
</organism>
<accession>A0A1H9BBS2</accession>
<dbReference type="PIRSF" id="PIRSF004848">
    <property type="entry name" value="YBL036c_PLPDEIII"/>
    <property type="match status" value="1"/>
</dbReference>
<feature type="domain" description="Alanine racemase N-terminal" evidence="5">
    <location>
        <begin position="49"/>
        <end position="248"/>
    </location>
</feature>
<proteinExistence type="inferred from homology"/>
<comment type="cofactor">
    <cofactor evidence="3">
        <name>pyridoxal 5'-phosphate</name>
        <dbReference type="ChEBI" id="CHEBI:597326"/>
    </cofactor>
</comment>
<dbReference type="InterPro" id="IPR001608">
    <property type="entry name" value="Ala_racemase_N"/>
</dbReference>
<evidence type="ECO:0000259" key="5">
    <source>
        <dbReference type="Pfam" id="PF01168"/>
    </source>
</evidence>
<dbReference type="SUPFAM" id="SSF51419">
    <property type="entry name" value="PLP-binding barrel"/>
    <property type="match status" value="1"/>
</dbReference>
<dbReference type="Pfam" id="PF01168">
    <property type="entry name" value="Ala_racemase_N"/>
    <property type="match status" value="1"/>
</dbReference>
<dbReference type="GO" id="GO:0030170">
    <property type="term" value="F:pyridoxal phosphate binding"/>
    <property type="evidence" value="ECO:0007669"/>
    <property type="project" value="UniProtKB-UniRule"/>
</dbReference>
<dbReference type="STRING" id="867345.SAMN05421693_10873"/>
<evidence type="ECO:0000256" key="2">
    <source>
        <dbReference type="HAMAP-Rule" id="MF_02087"/>
    </source>
</evidence>
<dbReference type="CDD" id="cd06824">
    <property type="entry name" value="PLPDE_III_Yggs_like"/>
    <property type="match status" value="1"/>
</dbReference>
<name>A0A1H9BBS2_9GAMM</name>
<gene>
    <name evidence="6" type="ORF">SAMN05421693_10873</name>
</gene>
<evidence type="ECO:0000256" key="1">
    <source>
        <dbReference type="ARBA" id="ARBA00022898"/>
    </source>
</evidence>
<evidence type="ECO:0000313" key="7">
    <source>
        <dbReference type="Proteomes" id="UP000199496"/>
    </source>
</evidence>
<evidence type="ECO:0000256" key="3">
    <source>
        <dbReference type="PIRSR" id="PIRSR004848-1"/>
    </source>
</evidence>
<keyword evidence="1 2" id="KW-0663">Pyridoxal phosphate</keyword>
<reference evidence="6 7" key="1">
    <citation type="submission" date="2016-10" db="EMBL/GenBank/DDBJ databases">
        <authorList>
            <person name="de Groot N.N."/>
        </authorList>
    </citation>
    <scope>NUCLEOTIDE SEQUENCE [LARGE SCALE GENOMIC DNA]</scope>
    <source>
        <strain evidence="6 7">B7-7</strain>
    </source>
</reference>
<dbReference type="RefSeq" id="WP_090205203.1">
    <property type="nucleotide sequence ID" value="NZ_FOFO01000008.1"/>
</dbReference>
<dbReference type="InterPro" id="IPR011078">
    <property type="entry name" value="PyrdxlP_homeostasis"/>
</dbReference>
<dbReference type="InterPro" id="IPR029066">
    <property type="entry name" value="PLP-binding_barrel"/>
</dbReference>
<evidence type="ECO:0000313" key="6">
    <source>
        <dbReference type="EMBL" id="SEP86470.1"/>
    </source>
</evidence>
<dbReference type="AlphaFoldDB" id="A0A1H9BBS2"/>
<dbReference type="FunFam" id="3.20.20.10:FF:000018">
    <property type="entry name" value="Pyridoxal phosphate homeostasis protein"/>
    <property type="match status" value="1"/>
</dbReference>
<comment type="similarity">
    <text evidence="2 4">Belongs to the pyridoxal phosphate-binding protein YggS/PROSC family.</text>
</comment>
<comment type="function">
    <text evidence="2">Pyridoxal 5'-phosphate (PLP)-binding protein, which is involved in PLP homeostasis.</text>
</comment>
<keyword evidence="7" id="KW-1185">Reference proteome</keyword>
<dbReference type="PROSITE" id="PS01211">
    <property type="entry name" value="UPF0001"/>
    <property type="match status" value="1"/>
</dbReference>
<sequence length="251" mass="27250">MVEYSIAPFNAVPADQGQVLPKSGTGICDRIQAIHDRIHTSARRWGRAPEEIQLLAVSKTHPAQAITTALACGQRAFGENYVSELTTKAQALAGQDLSWHFIGAIQSNKTRTLATIAQWVHGVDRVSIARRLNDQRPDGLPPLQVCIQVNISGETSKSGIDDASLPALAETLAELPRLRLRGLMTIPAPSDDFDIQRRAFARLRQAQDDLIRRGHDLDTLSMGMSDDLEAAIAEGATLVRVGTAIFGRRSG</sequence>
<dbReference type="HAMAP" id="MF_02087">
    <property type="entry name" value="PLP_homeostasis"/>
    <property type="match status" value="1"/>
</dbReference>
<protein>
    <recommendedName>
        <fullName evidence="2">Pyridoxal phosphate homeostasis protein</fullName>
        <shortName evidence="2">PLP homeostasis protein</shortName>
    </recommendedName>
</protein>
<dbReference type="OrthoDB" id="9804072at2"/>
<dbReference type="Proteomes" id="UP000199496">
    <property type="component" value="Unassembled WGS sequence"/>
</dbReference>
<dbReference type="Gene3D" id="3.20.20.10">
    <property type="entry name" value="Alanine racemase"/>
    <property type="match status" value="1"/>
</dbReference>